<dbReference type="Proteomes" id="UP000541610">
    <property type="component" value="Unassembled WGS sequence"/>
</dbReference>
<evidence type="ECO:0000313" key="2">
    <source>
        <dbReference type="EMBL" id="KAF4688542.1"/>
    </source>
</evidence>
<protein>
    <submittedName>
        <fullName evidence="2">Uncharacterized protein</fullName>
    </submittedName>
</protein>
<evidence type="ECO:0000313" key="3">
    <source>
        <dbReference type="Proteomes" id="UP000541610"/>
    </source>
</evidence>
<accession>A0A7J6NXC7</accession>
<gene>
    <name evidence="2" type="ORF">FOZ60_002599</name>
</gene>
<feature type="chain" id="PRO_5029687166" evidence="1">
    <location>
        <begin position="21"/>
        <end position="460"/>
    </location>
</feature>
<dbReference type="EMBL" id="JABANP010000148">
    <property type="protein sequence ID" value="KAF4688542.1"/>
    <property type="molecule type" value="Genomic_DNA"/>
</dbReference>
<keyword evidence="1" id="KW-0732">Signal</keyword>
<evidence type="ECO:0000256" key="1">
    <source>
        <dbReference type="SAM" id="SignalP"/>
    </source>
</evidence>
<organism evidence="2 3">
    <name type="scientific">Perkinsus olseni</name>
    <name type="common">Perkinsus atlanticus</name>
    <dbReference type="NCBI Taxonomy" id="32597"/>
    <lineage>
        <taxon>Eukaryota</taxon>
        <taxon>Sar</taxon>
        <taxon>Alveolata</taxon>
        <taxon>Perkinsozoa</taxon>
        <taxon>Perkinsea</taxon>
        <taxon>Perkinsida</taxon>
        <taxon>Perkinsidae</taxon>
        <taxon>Perkinsus</taxon>
    </lineage>
</organism>
<name>A0A7J6NXC7_PEROL</name>
<reference evidence="2 3" key="1">
    <citation type="submission" date="2020-04" db="EMBL/GenBank/DDBJ databases">
        <title>Perkinsus olseni comparative genomics.</title>
        <authorList>
            <person name="Bogema D.R."/>
        </authorList>
    </citation>
    <scope>NUCLEOTIDE SEQUENCE [LARGE SCALE GENOMIC DNA]</scope>
    <source>
        <strain evidence="2">00978-12</strain>
    </source>
</reference>
<comment type="caution">
    <text evidence="2">The sequence shown here is derived from an EMBL/GenBank/DDBJ whole genome shotgun (WGS) entry which is preliminary data.</text>
</comment>
<feature type="signal peptide" evidence="1">
    <location>
        <begin position="1"/>
        <end position="20"/>
    </location>
</feature>
<proteinExistence type="predicted"/>
<dbReference type="AlphaFoldDB" id="A0A7J6NXC7"/>
<sequence>MMKLIQPRLMIVQLLVCVTAQDVGRFEFSSNEFYMAFSVYEDHRVGITFRVDGKPAFADGLYHLLKRPGNTYEVDFRNTFKGVDYWYDNIDLLFPRKKFRKGDLAFLYYQTADSIAVNFRDRAVLLTRVGFGINPGIYLYRSPDAPRLKVVYDIYADGGVRMQVWCDGGPSHYELFKFNRADRPYVHYVVDPTEQAALDRYLDDVEKSCPALNLKKGRDLASMTFATGLLMCVTAQDVGRFEFSSNEFYMAFSMYEDHRVGITFRVDGKPAFADGLYHLLKRPGNTYEVDFRNTFKGVDYWYDDIDLLFPGKKFRKGDLAFLYYQTADSIAVNFRDRAVLLTRVGFGINPGIYLYRSPDAPRLKVVYDIYADGGVRMQVWCDGGPSHYELFKFNRADRPYVHYVVDPTEQAALDRYLDDVEKSCPALNLKKGRDLASMTFATGVTVVIPVEGARQLLEKL</sequence>